<dbReference type="AlphaFoldDB" id="A0A9P5NFT3"/>
<feature type="signal peptide" evidence="1">
    <location>
        <begin position="1"/>
        <end position="19"/>
    </location>
</feature>
<organism evidence="2 3">
    <name type="scientific">Gymnopilus junonius</name>
    <name type="common">Spectacular rustgill mushroom</name>
    <name type="synonym">Gymnopilus spectabilis subsp. junonius</name>
    <dbReference type="NCBI Taxonomy" id="109634"/>
    <lineage>
        <taxon>Eukaryota</taxon>
        <taxon>Fungi</taxon>
        <taxon>Dikarya</taxon>
        <taxon>Basidiomycota</taxon>
        <taxon>Agaricomycotina</taxon>
        <taxon>Agaricomycetes</taxon>
        <taxon>Agaricomycetidae</taxon>
        <taxon>Agaricales</taxon>
        <taxon>Agaricineae</taxon>
        <taxon>Hymenogastraceae</taxon>
        <taxon>Gymnopilus</taxon>
    </lineage>
</organism>
<dbReference type="Proteomes" id="UP000724874">
    <property type="component" value="Unassembled WGS sequence"/>
</dbReference>
<dbReference type="EMBL" id="JADNYJ010000104">
    <property type="protein sequence ID" value="KAF8885083.1"/>
    <property type="molecule type" value="Genomic_DNA"/>
</dbReference>
<protein>
    <recommendedName>
        <fullName evidence="4">Hydrophobin</fullName>
    </recommendedName>
</protein>
<evidence type="ECO:0008006" key="4">
    <source>
        <dbReference type="Google" id="ProtNLM"/>
    </source>
</evidence>
<reference evidence="2" key="1">
    <citation type="submission" date="2020-11" db="EMBL/GenBank/DDBJ databases">
        <authorList>
            <consortium name="DOE Joint Genome Institute"/>
            <person name="Ahrendt S."/>
            <person name="Riley R."/>
            <person name="Andreopoulos W."/>
            <person name="LaButti K."/>
            <person name="Pangilinan J."/>
            <person name="Ruiz-duenas F.J."/>
            <person name="Barrasa J.M."/>
            <person name="Sanchez-Garcia M."/>
            <person name="Camarero S."/>
            <person name="Miyauchi S."/>
            <person name="Serrano A."/>
            <person name="Linde D."/>
            <person name="Babiker R."/>
            <person name="Drula E."/>
            <person name="Ayuso-Fernandez I."/>
            <person name="Pacheco R."/>
            <person name="Padilla G."/>
            <person name="Ferreira P."/>
            <person name="Barriuso J."/>
            <person name="Kellner H."/>
            <person name="Castanera R."/>
            <person name="Alfaro M."/>
            <person name="Ramirez L."/>
            <person name="Pisabarro A.G."/>
            <person name="Kuo A."/>
            <person name="Tritt A."/>
            <person name="Lipzen A."/>
            <person name="He G."/>
            <person name="Yan M."/>
            <person name="Ng V."/>
            <person name="Cullen D."/>
            <person name="Martin F."/>
            <person name="Rosso M.-N."/>
            <person name="Henrissat B."/>
            <person name="Hibbett D."/>
            <person name="Martinez A.T."/>
            <person name="Grigoriev I.V."/>
        </authorList>
    </citation>
    <scope>NUCLEOTIDE SEQUENCE</scope>
    <source>
        <strain evidence="2">AH 44721</strain>
    </source>
</reference>
<evidence type="ECO:0000313" key="2">
    <source>
        <dbReference type="EMBL" id="KAF8885083.1"/>
    </source>
</evidence>
<name>A0A9P5NFT3_GYMJU</name>
<accession>A0A9P5NFT3</accession>
<sequence>MFSPALYTLFLTLPAFVVATILPRGGIVDSCNTGGLQCCKSIQAVSHMSHRLASFLVVWA</sequence>
<keyword evidence="3" id="KW-1185">Reference proteome</keyword>
<evidence type="ECO:0000256" key="1">
    <source>
        <dbReference type="SAM" id="SignalP"/>
    </source>
</evidence>
<feature type="chain" id="PRO_5040412552" description="Hydrophobin" evidence="1">
    <location>
        <begin position="20"/>
        <end position="60"/>
    </location>
</feature>
<keyword evidence="1" id="KW-0732">Signal</keyword>
<gene>
    <name evidence="2" type="ORF">CPB84DRAFT_1788680</name>
</gene>
<evidence type="ECO:0000313" key="3">
    <source>
        <dbReference type="Proteomes" id="UP000724874"/>
    </source>
</evidence>
<proteinExistence type="predicted"/>
<comment type="caution">
    <text evidence="2">The sequence shown here is derived from an EMBL/GenBank/DDBJ whole genome shotgun (WGS) entry which is preliminary data.</text>
</comment>